<organism evidence="2 3">
    <name type="scientific">Gomphosphaeria aponina SAG 52.96 = DSM 107014</name>
    <dbReference type="NCBI Taxonomy" id="1521640"/>
    <lineage>
        <taxon>Bacteria</taxon>
        <taxon>Bacillati</taxon>
        <taxon>Cyanobacteriota</taxon>
        <taxon>Cyanophyceae</taxon>
        <taxon>Oscillatoriophycideae</taxon>
        <taxon>Chroococcales</taxon>
        <taxon>Gomphosphaeriaceae</taxon>
        <taxon>Gomphosphaeria</taxon>
    </lineage>
</organism>
<dbReference type="InterPro" id="IPR053136">
    <property type="entry name" value="UTP_pyrophosphatase-like"/>
</dbReference>
<dbReference type="PANTHER" id="PTHR30399">
    <property type="entry name" value="UNCHARACTERIZED PROTEIN YGJP"/>
    <property type="match status" value="1"/>
</dbReference>
<gene>
    <name evidence="2" type="ORF">DSM107014_15150</name>
</gene>
<dbReference type="Proteomes" id="UP000767446">
    <property type="component" value="Unassembled WGS sequence"/>
</dbReference>
<dbReference type="PANTHER" id="PTHR30399:SF1">
    <property type="entry name" value="UTP PYROPHOSPHATASE"/>
    <property type="match status" value="1"/>
</dbReference>
<accession>A0A941JVJ8</accession>
<feature type="domain" description="YgjP-like metallopeptidase" evidence="1">
    <location>
        <begin position="26"/>
        <end position="237"/>
    </location>
</feature>
<dbReference type="AlphaFoldDB" id="A0A941JVJ8"/>
<evidence type="ECO:0000313" key="2">
    <source>
        <dbReference type="EMBL" id="MBR8829210.1"/>
    </source>
</evidence>
<dbReference type="InterPro" id="IPR002725">
    <property type="entry name" value="YgjP-like_metallopeptidase"/>
</dbReference>
<sequence length="246" mass="28930">MKATETHRVQYGNSTIAFTLQYSDRKTLGMEVHPDSRVVVKAPHNTPLETIITRVTQRGRWITKQQKQFAQYAPTLPAFEYVAGESYGYLGRQYRLEIIENKQEKIRLWQGKLEVSIPNPENRKQIENLVKRWYREKAQQIYLERYKHCTQIVTQQGITHQGGFELRTMEKRWGSCTKEGKIILNPMLVIAPKDCIDYVIIHELCHILIYNHSPSFYQLLATIIPDWQKRQDYLNNHISLHKGSTC</sequence>
<dbReference type="CDD" id="cd07344">
    <property type="entry name" value="M48_yhfN_like"/>
    <property type="match status" value="1"/>
</dbReference>
<dbReference type="EMBL" id="JADQBC010000116">
    <property type="protein sequence ID" value="MBR8829210.1"/>
    <property type="molecule type" value="Genomic_DNA"/>
</dbReference>
<dbReference type="Pfam" id="PF01863">
    <property type="entry name" value="YgjP-like"/>
    <property type="match status" value="1"/>
</dbReference>
<evidence type="ECO:0000313" key="3">
    <source>
        <dbReference type="Proteomes" id="UP000767446"/>
    </source>
</evidence>
<comment type="caution">
    <text evidence="2">The sequence shown here is derived from an EMBL/GenBank/DDBJ whole genome shotgun (WGS) entry which is preliminary data.</text>
</comment>
<evidence type="ECO:0000259" key="1">
    <source>
        <dbReference type="Pfam" id="PF01863"/>
    </source>
</evidence>
<protein>
    <submittedName>
        <fullName evidence="2">M48 family metallopeptidase</fullName>
    </submittedName>
</protein>
<dbReference type="Gene3D" id="3.30.2010.10">
    <property type="entry name" value="Metalloproteases ('zincins'), catalytic domain"/>
    <property type="match status" value="1"/>
</dbReference>
<name>A0A941JVJ8_9CHRO</name>
<proteinExistence type="predicted"/>
<reference evidence="2" key="1">
    <citation type="submission" date="2021-02" db="EMBL/GenBank/DDBJ databases">
        <title>Metagenome analyses of Stigonema ocellatum DSM 106950, Chlorogloea purpurea SAG 13.99 and Gomphosphaeria aponina DSM 107014.</title>
        <authorList>
            <person name="Marter P."/>
            <person name="Huang S."/>
        </authorList>
    </citation>
    <scope>NUCLEOTIDE SEQUENCE</scope>
    <source>
        <strain evidence="2">JP213</strain>
    </source>
</reference>